<keyword evidence="2" id="KW-1185">Reference proteome</keyword>
<gene>
    <name evidence="1" type="ORF">NECAME_19077</name>
</gene>
<protein>
    <submittedName>
        <fullName evidence="1">Uncharacterized protein</fullName>
    </submittedName>
</protein>
<name>W2SR38_NECAM</name>
<sequence length="87" mass="9970">DKMGGDCRFSDRSRSRFIVEHAIRSCKYYEFNCKQLKVQIRANTAQPTIKDTILRLKRADFDHWFMCCGACVASTTAIALTDVRCEG</sequence>
<accession>W2SR38</accession>
<dbReference type="EMBL" id="KI666090">
    <property type="protein sequence ID" value="ETN71973.1"/>
    <property type="molecule type" value="Genomic_DNA"/>
</dbReference>
<dbReference type="Proteomes" id="UP000053676">
    <property type="component" value="Unassembled WGS sequence"/>
</dbReference>
<evidence type="ECO:0000313" key="1">
    <source>
        <dbReference type="EMBL" id="ETN71973.1"/>
    </source>
</evidence>
<dbReference type="AlphaFoldDB" id="W2SR38"/>
<proteinExistence type="predicted"/>
<evidence type="ECO:0000313" key="2">
    <source>
        <dbReference type="Proteomes" id="UP000053676"/>
    </source>
</evidence>
<feature type="non-terminal residue" evidence="1">
    <location>
        <position position="1"/>
    </location>
</feature>
<dbReference type="KEGG" id="nai:NECAME_19077"/>
<organism evidence="1 2">
    <name type="scientific">Necator americanus</name>
    <name type="common">Human hookworm</name>
    <dbReference type="NCBI Taxonomy" id="51031"/>
    <lineage>
        <taxon>Eukaryota</taxon>
        <taxon>Metazoa</taxon>
        <taxon>Ecdysozoa</taxon>
        <taxon>Nematoda</taxon>
        <taxon>Chromadorea</taxon>
        <taxon>Rhabditida</taxon>
        <taxon>Rhabditina</taxon>
        <taxon>Rhabditomorpha</taxon>
        <taxon>Strongyloidea</taxon>
        <taxon>Ancylostomatidae</taxon>
        <taxon>Bunostominae</taxon>
        <taxon>Necator</taxon>
    </lineage>
</organism>
<reference evidence="2" key="1">
    <citation type="journal article" date="2014" name="Nat. Genet.">
        <title>Genome of the human hookworm Necator americanus.</title>
        <authorList>
            <person name="Tang Y.T."/>
            <person name="Gao X."/>
            <person name="Rosa B.A."/>
            <person name="Abubucker S."/>
            <person name="Hallsworth-Pepin K."/>
            <person name="Martin J."/>
            <person name="Tyagi R."/>
            <person name="Heizer E."/>
            <person name="Zhang X."/>
            <person name="Bhonagiri-Palsikar V."/>
            <person name="Minx P."/>
            <person name="Warren W.C."/>
            <person name="Wang Q."/>
            <person name="Zhan B."/>
            <person name="Hotez P.J."/>
            <person name="Sternberg P.W."/>
            <person name="Dougall A."/>
            <person name="Gaze S.T."/>
            <person name="Mulvenna J."/>
            <person name="Sotillo J."/>
            <person name="Ranganathan S."/>
            <person name="Rabelo E.M."/>
            <person name="Wilson R.K."/>
            <person name="Felgner P.L."/>
            <person name="Bethony J."/>
            <person name="Hawdon J.M."/>
            <person name="Gasser R.B."/>
            <person name="Loukas A."/>
            <person name="Mitreva M."/>
        </authorList>
    </citation>
    <scope>NUCLEOTIDE SEQUENCE [LARGE SCALE GENOMIC DNA]</scope>
</reference>